<comment type="similarity">
    <text evidence="4">Belongs to the flavin monoamine oxidase family.</text>
</comment>
<evidence type="ECO:0000313" key="9">
    <source>
        <dbReference type="Proteomes" id="UP000070328"/>
    </source>
</evidence>
<feature type="domain" description="Amine oxidase" evidence="6">
    <location>
        <begin position="372"/>
        <end position="814"/>
    </location>
</feature>
<evidence type="ECO:0000259" key="6">
    <source>
        <dbReference type="Pfam" id="PF01593"/>
    </source>
</evidence>
<keyword evidence="9" id="KW-1185">Reference proteome</keyword>
<dbReference type="SUPFAM" id="SSF54373">
    <property type="entry name" value="FAD-linked reductases, C-terminal domain"/>
    <property type="match status" value="1"/>
</dbReference>
<evidence type="ECO:0000259" key="7">
    <source>
        <dbReference type="Pfam" id="PF14420"/>
    </source>
</evidence>
<dbReference type="Gene3D" id="3.50.50.60">
    <property type="entry name" value="FAD/NAD(P)-binding domain"/>
    <property type="match status" value="1"/>
</dbReference>
<dbReference type="PANTHER" id="PTHR10742">
    <property type="entry name" value="FLAVIN MONOAMINE OXIDASE"/>
    <property type="match status" value="1"/>
</dbReference>
<dbReference type="EC" id="1.4.3.-" evidence="4"/>
<evidence type="ECO:0000313" key="8">
    <source>
        <dbReference type="EMBL" id="KXH44331.1"/>
    </source>
</evidence>
<evidence type="ECO:0000256" key="1">
    <source>
        <dbReference type="ARBA" id="ARBA00001974"/>
    </source>
</evidence>
<evidence type="ECO:0000256" key="3">
    <source>
        <dbReference type="PIRSR" id="PIRSR601613-1"/>
    </source>
</evidence>
<comment type="cofactor">
    <cofactor evidence="1 4">
        <name>FAD</name>
        <dbReference type="ChEBI" id="CHEBI:57692"/>
    </cofactor>
</comment>
<keyword evidence="4" id="KW-0285">Flavoprotein</keyword>
<dbReference type="EMBL" id="JFBX01000252">
    <property type="protein sequence ID" value="KXH44331.1"/>
    <property type="molecule type" value="Genomic_DNA"/>
</dbReference>
<dbReference type="CDD" id="cd02440">
    <property type="entry name" value="AdoMet_MTases"/>
    <property type="match status" value="1"/>
</dbReference>
<feature type="region of interest" description="Disordered" evidence="5">
    <location>
        <begin position="1011"/>
        <end position="1057"/>
    </location>
</feature>
<comment type="caution">
    <text evidence="8">The sequence shown here is derived from an EMBL/GenBank/DDBJ whole genome shotgun (WGS) entry which is preliminary data.</text>
</comment>
<dbReference type="SUPFAM" id="SSF51905">
    <property type="entry name" value="FAD/NAD(P)-binding domain"/>
    <property type="match status" value="1"/>
</dbReference>
<gene>
    <name evidence="8" type="ORF">CSIM01_08111</name>
</gene>
<dbReference type="InterPro" id="IPR029063">
    <property type="entry name" value="SAM-dependent_MTases_sf"/>
</dbReference>
<dbReference type="Gene3D" id="3.90.660.10">
    <property type="match status" value="1"/>
</dbReference>
<name>A0A135T847_9PEZI</name>
<dbReference type="Pfam" id="PF14420">
    <property type="entry name" value="Clr5"/>
    <property type="match status" value="1"/>
</dbReference>
<dbReference type="InterPro" id="IPR025676">
    <property type="entry name" value="Clr5_dom"/>
</dbReference>
<dbReference type="Proteomes" id="UP000070328">
    <property type="component" value="Unassembled WGS sequence"/>
</dbReference>
<keyword evidence="2 4" id="KW-0560">Oxidoreductase</keyword>
<accession>A0A135T847</accession>
<dbReference type="InterPro" id="IPR002937">
    <property type="entry name" value="Amino_oxidase"/>
</dbReference>
<protein>
    <recommendedName>
        <fullName evidence="4">Amine oxidase</fullName>
        <ecNumber evidence="4">1.4.3.-</ecNumber>
    </recommendedName>
</protein>
<feature type="domain" description="Clr5" evidence="7">
    <location>
        <begin position="950"/>
        <end position="1008"/>
    </location>
</feature>
<dbReference type="InterPro" id="IPR001613">
    <property type="entry name" value="Flavin_amine_oxidase"/>
</dbReference>
<dbReference type="InterPro" id="IPR050281">
    <property type="entry name" value="Flavin_monoamine_oxidase"/>
</dbReference>
<reference evidence="8 9" key="1">
    <citation type="submission" date="2014-02" db="EMBL/GenBank/DDBJ databases">
        <title>The genome sequence of Colletotrichum simmondsii CBS122122.</title>
        <authorList>
            <person name="Baroncelli R."/>
            <person name="Thon M.R."/>
        </authorList>
    </citation>
    <scope>NUCLEOTIDE SEQUENCE [LARGE SCALE GENOMIC DNA]</scope>
    <source>
        <strain evidence="8 9">CBS122122</strain>
    </source>
</reference>
<keyword evidence="4" id="KW-0274">FAD</keyword>
<dbReference type="PRINTS" id="PR00757">
    <property type="entry name" value="AMINEOXDASEF"/>
</dbReference>
<sequence length="1442" mass="163913">MTALTAPQSAGPVAPIFRSMDKTIGAHWEETMIEMSRTMMVPLNARLLKQMGLDQHTTEPIEFLDSACGAGPATQELYKAVPREVLEKSDVLCADGSPMMVGLVERRIREEGWVGASARVLDAMDSGLAENSLTHVVIGLGLHLIPRPDKTIQDVVRILKPGGVFGCITPHVDHIGWVADVRSAFASFPFEAPFEEKNRAQVHDIGRWYDEDWVKGYLQDNGFKDVKTCLESGTVRTWADSRPTARSRESRRYLFWNKQPAAHEGSRDSPRHPPLARVFGAANDSEKQKYKSPDTSWVLCVFLDCSGLSSSLVKTQDRQGLSTFFMMLSLARVVGVLALLAPFAQTAPTKEILAETKGNCSKVQVAILGAGLAGITAAQTLVNASITDFVIVEYNNRIGGRVYNQAFGKKPGTNESYFVELGANWVQGTESDTEENPILTLVKKYNLTNTLSDFDNVTVFNETGQLPPGEWTDKFEKLDKIFEDVTTQYEFDAGEIILKIQQDRSARAGLAIAGWKPGSDPLAQAIEWSSIDFEYANPPEKTSQQYSVVNTNTSFQRWANKNNLVHDDQGFATFFREEAKLFLNENTQLRLGTIVQNITYSDDSVTVHNQDGTCIVADYAICTFSLGVLQKEMVNFSPELPPWKRTAIQSMTMGTYTKIFMQFKPEDVFWNKSTQFFLYADPVQRGYYPYFQSLDHKDFVDGSGIIFVTVVDQQSYAVEAQDFDTTKKQIMEVLQNMFRKKIPDPIDFYHHNWTREPWAYGSYSNWPPALTLETHQNIRANLGNLWFAGEATHPQYFGFLQGAYYEGKNAGEAVVGCIQNKDDCVNLRSVAYKALNGTTSTDKYTKNPSSSPKTKQSIITAPMDYNQTFMPKNMCDIVPYTGQFKNSGILPHDDNSGEFTETLVSPSATPALSRRLPARPLLADCGPIDLSRKFPITIERSCLFRPESGRDWEVYKETIHKLYVEDNLPLKETMEVMSRRHWFLATLTIFGESERMYKRQFSKWNWRKYNTKSSQQDGSDGRGIQNREGKPSCKRPHRQQHNGMRVKDALLPRTAGHSSDRCSKVIKHADFPTMMLHGCEFEKLTEELFVTTSDLIYGSARGSKVWRSTSRFDRLPNEQATNVRRHFEMAVRLLEGSDMSRAGAALRQAFRSIDLLVEEDSCLNFRQLLVWIPITFNFHRRFNEMEAYLWYLSELFNIKKPGQPIARMARLLYHIATEYRGMIRDCVAQVSNISANLYVQLRGRDDLSTVEARQGALAFVDTGSGRYDSNLTDILKTYDNLVDLERETHEMGTDYAISMEYLRLRAIWDLEILSPERVVAYSENFIEKFKTLQPPSLDDWSFWRLNMLASTHLELSRTYIDLSATERGVWHMEESVRLMDYLIHDREHDDPRQLAELVIGRMKLVRFLKALGQTERADDILLAVEKSRFLAEMLRSDLDCKT</sequence>
<dbReference type="OrthoDB" id="7777654at2759"/>
<evidence type="ECO:0000256" key="5">
    <source>
        <dbReference type="SAM" id="MobiDB-lite"/>
    </source>
</evidence>
<evidence type="ECO:0000256" key="4">
    <source>
        <dbReference type="RuleBase" id="RU362067"/>
    </source>
</evidence>
<dbReference type="InterPro" id="IPR036188">
    <property type="entry name" value="FAD/NAD-bd_sf"/>
</dbReference>
<proteinExistence type="inferred from homology"/>
<dbReference type="PANTHER" id="PTHR10742:SF313">
    <property type="entry name" value="AMINE OXIDASE"/>
    <property type="match status" value="1"/>
</dbReference>
<dbReference type="Gene3D" id="3.40.50.150">
    <property type="entry name" value="Vaccinia Virus protein VP39"/>
    <property type="match status" value="1"/>
</dbReference>
<dbReference type="Pfam" id="PF01209">
    <property type="entry name" value="Ubie_methyltran"/>
    <property type="match status" value="1"/>
</dbReference>
<feature type="binding site" evidence="3">
    <location>
        <position position="595"/>
    </location>
    <ligand>
        <name>FAD</name>
        <dbReference type="ChEBI" id="CHEBI:57692"/>
    </ligand>
</feature>
<dbReference type="GO" id="GO:0016491">
    <property type="term" value="F:oxidoreductase activity"/>
    <property type="evidence" value="ECO:0007669"/>
    <property type="project" value="UniProtKB-KW"/>
</dbReference>
<dbReference type="GO" id="GO:0006598">
    <property type="term" value="P:polyamine catabolic process"/>
    <property type="evidence" value="ECO:0007669"/>
    <property type="project" value="TreeGrafter"/>
</dbReference>
<organism evidence="8 9">
    <name type="scientific">Colletotrichum simmondsii</name>
    <dbReference type="NCBI Taxonomy" id="703756"/>
    <lineage>
        <taxon>Eukaryota</taxon>
        <taxon>Fungi</taxon>
        <taxon>Dikarya</taxon>
        <taxon>Ascomycota</taxon>
        <taxon>Pezizomycotina</taxon>
        <taxon>Sordariomycetes</taxon>
        <taxon>Hypocreomycetidae</taxon>
        <taxon>Glomerellales</taxon>
        <taxon>Glomerellaceae</taxon>
        <taxon>Colletotrichum</taxon>
        <taxon>Colletotrichum acutatum species complex</taxon>
    </lineage>
</organism>
<dbReference type="Pfam" id="PF01593">
    <property type="entry name" value="Amino_oxidase"/>
    <property type="match status" value="1"/>
</dbReference>
<dbReference type="SUPFAM" id="SSF53335">
    <property type="entry name" value="S-adenosyl-L-methionine-dependent methyltransferases"/>
    <property type="match status" value="1"/>
</dbReference>
<evidence type="ECO:0000256" key="2">
    <source>
        <dbReference type="ARBA" id="ARBA00023002"/>
    </source>
</evidence>